<dbReference type="EMBL" id="JAAMPC010000008">
    <property type="protein sequence ID" value="KAG2299177.1"/>
    <property type="molecule type" value="Genomic_DNA"/>
</dbReference>
<evidence type="ECO:0000313" key="1">
    <source>
        <dbReference type="EMBL" id="KAG2299177.1"/>
    </source>
</evidence>
<accession>A0A8X7V1Z3</accession>
<sequence length="86" mass="9148">MKQRHMIKVNASLQPPSLTFLPYQISATSGVCTPSPPPDIFSSLSFGLSFSHDPSLFSPPTCWLPWMKSLAGEGPAAGSGDGLAIW</sequence>
<dbReference type="AlphaFoldDB" id="A0A8X7V1Z3"/>
<dbReference type="Proteomes" id="UP000886595">
    <property type="component" value="Unassembled WGS sequence"/>
</dbReference>
<organism evidence="1 2">
    <name type="scientific">Brassica carinata</name>
    <name type="common">Ethiopian mustard</name>
    <name type="synonym">Abyssinian cabbage</name>
    <dbReference type="NCBI Taxonomy" id="52824"/>
    <lineage>
        <taxon>Eukaryota</taxon>
        <taxon>Viridiplantae</taxon>
        <taxon>Streptophyta</taxon>
        <taxon>Embryophyta</taxon>
        <taxon>Tracheophyta</taxon>
        <taxon>Spermatophyta</taxon>
        <taxon>Magnoliopsida</taxon>
        <taxon>eudicotyledons</taxon>
        <taxon>Gunneridae</taxon>
        <taxon>Pentapetalae</taxon>
        <taxon>rosids</taxon>
        <taxon>malvids</taxon>
        <taxon>Brassicales</taxon>
        <taxon>Brassicaceae</taxon>
        <taxon>Brassiceae</taxon>
        <taxon>Brassica</taxon>
    </lineage>
</organism>
<protein>
    <submittedName>
        <fullName evidence="1">Uncharacterized protein</fullName>
    </submittedName>
</protein>
<keyword evidence="2" id="KW-1185">Reference proteome</keyword>
<evidence type="ECO:0000313" key="2">
    <source>
        <dbReference type="Proteomes" id="UP000886595"/>
    </source>
</evidence>
<gene>
    <name evidence="1" type="ORF">Bca52824_035649</name>
</gene>
<reference evidence="1 2" key="1">
    <citation type="submission" date="2020-02" db="EMBL/GenBank/DDBJ databases">
        <authorList>
            <person name="Ma Q."/>
            <person name="Huang Y."/>
            <person name="Song X."/>
            <person name="Pei D."/>
        </authorList>
    </citation>
    <scope>NUCLEOTIDE SEQUENCE [LARGE SCALE GENOMIC DNA]</scope>
    <source>
        <strain evidence="1">Sxm20200214</strain>
        <tissue evidence="1">Leaf</tissue>
    </source>
</reference>
<proteinExistence type="predicted"/>
<name>A0A8X7V1Z3_BRACI</name>
<comment type="caution">
    <text evidence="1">The sequence shown here is derived from an EMBL/GenBank/DDBJ whole genome shotgun (WGS) entry which is preliminary data.</text>
</comment>